<name>A0AAN6G5I3_9BASI</name>
<feature type="non-terminal residue" evidence="1">
    <location>
        <position position="330"/>
    </location>
</feature>
<dbReference type="EMBL" id="JAPDMQ010000675">
    <property type="protein sequence ID" value="KAK0521412.1"/>
    <property type="molecule type" value="Genomic_DNA"/>
</dbReference>
<comment type="caution">
    <text evidence="1">The sequence shown here is derived from an EMBL/GenBank/DDBJ whole genome shotgun (WGS) entry which is preliminary data.</text>
</comment>
<protein>
    <submittedName>
        <fullName evidence="1">Uncharacterized protein</fullName>
    </submittedName>
</protein>
<evidence type="ECO:0000313" key="2">
    <source>
        <dbReference type="Proteomes" id="UP001176521"/>
    </source>
</evidence>
<gene>
    <name evidence="1" type="ORF">OC842_006788</name>
</gene>
<organism evidence="1 2">
    <name type="scientific">Tilletia horrida</name>
    <dbReference type="NCBI Taxonomy" id="155126"/>
    <lineage>
        <taxon>Eukaryota</taxon>
        <taxon>Fungi</taxon>
        <taxon>Dikarya</taxon>
        <taxon>Basidiomycota</taxon>
        <taxon>Ustilaginomycotina</taxon>
        <taxon>Exobasidiomycetes</taxon>
        <taxon>Tilletiales</taxon>
        <taxon>Tilletiaceae</taxon>
        <taxon>Tilletia</taxon>
    </lineage>
</organism>
<dbReference type="Proteomes" id="UP001176521">
    <property type="component" value="Unassembled WGS sequence"/>
</dbReference>
<dbReference type="AlphaFoldDB" id="A0AAN6G5I3"/>
<keyword evidence="2" id="KW-1185">Reference proteome</keyword>
<sequence>MLQLDSEPVIPVPSFPTTGSVEMDPMIQGLLGEGVPGRFCAQKIGTAAWLAEELGVKLVSAPYKSVWVTIKITDGDKISVMAERIAGDGALINVYDYRQATGRQGQQELPRDAQVLLHAVKAASSNRPSPVFGIMSGGNPQRDQTVQELIDGTCSSVSTLMTKTGTFNLMLVAFHYKHNCDHSLRAVQTLGWLRPEEVDRAQLRLRIDPTSAVLHLGRARGDEAATQWVQLDTDPSLLNATICILLLAVISSTSAYQGEKMLPKSSFNKLHNDVKSDPDKRLVRMRLWSHIHKVPSPLKEITNDARVMQILKLMQRVYTAQLQGPSNSKE</sequence>
<evidence type="ECO:0000313" key="1">
    <source>
        <dbReference type="EMBL" id="KAK0521412.1"/>
    </source>
</evidence>
<reference evidence="1" key="1">
    <citation type="journal article" date="2023" name="PhytoFront">
        <title>Draft Genome Resources of Seven Strains of Tilletia horrida, Causal Agent of Kernel Smut of Rice.</title>
        <authorList>
            <person name="Khanal S."/>
            <person name="Antony Babu S."/>
            <person name="Zhou X.G."/>
        </authorList>
    </citation>
    <scope>NUCLEOTIDE SEQUENCE</scope>
    <source>
        <strain evidence="1">TX3</strain>
    </source>
</reference>
<proteinExistence type="predicted"/>
<accession>A0AAN6G5I3</accession>